<protein>
    <submittedName>
        <fullName evidence="4">Uncharacterized protein</fullName>
    </submittedName>
</protein>
<accession>A0A8C1WST2</accession>
<dbReference type="InterPro" id="IPR001604">
    <property type="entry name" value="Endo_G_ENPP1-like_dom"/>
</dbReference>
<dbReference type="GO" id="GO:0046872">
    <property type="term" value="F:metal ion binding"/>
    <property type="evidence" value="ECO:0007669"/>
    <property type="project" value="InterPro"/>
</dbReference>
<sequence length="576" mass="65386">MIVLCLIACIIPRAFSAQGKVVPNFNECKEFFYNGIEPSGMDQNAMKICQTLENSEGFYYASLYSESCNIPLYSAYTLDPACRIDPSRSQISQLPSFLKDTRYDYGLLNPSSFQCGDGRTATYTRTNIAPVDTCFKRDHWSKWERTLRGYLLKELVRDDDFAKAFIVTGTVPNPNEQIPNTNITVPSHIWTAVCYKHNSDDSKSFSFGYIGRNQPVDPDIRLMSVSDLNDELGRLYRDLSGTDQSVGYFRRKHLLGIHVILIFGDPCLRYHEKLDKVTEEFQKLMNLPVYQAVQMSSSIRDTHLPVNRDVSSDGTYANISSIRVSEMAVRLAFDSMSTYFSVAEDLKVVAGSACLITYARPVAWQQSELENMTVSMGPDAVECLLVPEKQNIAADGSRCSGISESHYKCQCNTGGETKPCCSSPCLYQNKLKGYRCYSDQKLIECSPPYSFITYGGERCLDDYPCATYGKDYYSCKITTDSWKYCSPPLWNSKTKNGQYCRSNCACAKYGSEKTWCYTDEKGKNYDKCCTSDDCYSAVNGQICRDNHPCGYHDKNYMWCYTDYYNNWNYCCTNCSQ</sequence>
<dbReference type="InterPro" id="IPR020821">
    <property type="entry name" value="ENPP1-3/EXOG-like_nuc-like"/>
</dbReference>
<proteinExistence type="predicted"/>
<evidence type="ECO:0000256" key="1">
    <source>
        <dbReference type="SAM" id="SignalP"/>
    </source>
</evidence>
<dbReference type="SUPFAM" id="SSF54060">
    <property type="entry name" value="His-Me finger endonucleases"/>
    <property type="match status" value="1"/>
</dbReference>
<dbReference type="Pfam" id="PF01223">
    <property type="entry name" value="Endonuclease_NS"/>
    <property type="match status" value="1"/>
</dbReference>
<feature type="signal peptide" evidence="1">
    <location>
        <begin position="1"/>
        <end position="16"/>
    </location>
</feature>
<reference evidence="4" key="1">
    <citation type="submission" date="2025-08" db="UniProtKB">
        <authorList>
            <consortium name="Ensembl"/>
        </authorList>
    </citation>
    <scope>IDENTIFICATION</scope>
</reference>
<name>A0A8C1WST2_CYPCA</name>
<feature type="chain" id="PRO_5034312623" evidence="1">
    <location>
        <begin position="17"/>
        <end position="576"/>
    </location>
</feature>
<evidence type="ECO:0000313" key="4">
    <source>
        <dbReference type="Ensembl" id="ENSCCRP00015069828.1"/>
    </source>
</evidence>
<dbReference type="GO" id="GO:0016787">
    <property type="term" value="F:hydrolase activity"/>
    <property type="evidence" value="ECO:0007669"/>
    <property type="project" value="InterPro"/>
</dbReference>
<dbReference type="GO" id="GO:0003676">
    <property type="term" value="F:nucleic acid binding"/>
    <property type="evidence" value="ECO:0007669"/>
    <property type="project" value="InterPro"/>
</dbReference>
<dbReference type="Ensembl" id="ENSCCRT00015072074.1">
    <property type="protein sequence ID" value="ENSCCRP00015069828.1"/>
    <property type="gene ID" value="ENSCCRG00015028291.1"/>
</dbReference>
<dbReference type="SMART" id="SM00477">
    <property type="entry name" value="NUC"/>
    <property type="match status" value="1"/>
</dbReference>
<dbReference type="Proteomes" id="UP000694700">
    <property type="component" value="Unplaced"/>
</dbReference>
<dbReference type="PANTHER" id="PTHR21472:SF21">
    <property type="entry name" value="ENDONUCLEASE DOMAIN-CONTAINING 1 PROTEIN-LIKE-RELATED"/>
    <property type="match status" value="1"/>
</dbReference>
<dbReference type="SMART" id="SM00892">
    <property type="entry name" value="Endonuclease_NS"/>
    <property type="match status" value="1"/>
</dbReference>
<evidence type="ECO:0000259" key="2">
    <source>
        <dbReference type="SMART" id="SM00477"/>
    </source>
</evidence>
<keyword evidence="1" id="KW-0732">Signal</keyword>
<feature type="domain" description="DNA/RNA non-specific endonuclease/pyrophosphatase/phosphodiesterase" evidence="3">
    <location>
        <begin position="56"/>
        <end position="245"/>
    </location>
</feature>
<dbReference type="AlphaFoldDB" id="A0A8C1WST2"/>
<dbReference type="PANTHER" id="PTHR21472">
    <property type="entry name" value="ENDONUCLEASE DOMAIN-CONTAINING 1 PROTEIN ENDOD1"/>
    <property type="match status" value="1"/>
</dbReference>
<dbReference type="InterPro" id="IPR039015">
    <property type="entry name" value="ENDOD1"/>
</dbReference>
<dbReference type="InterPro" id="IPR044925">
    <property type="entry name" value="His-Me_finger_sf"/>
</dbReference>
<dbReference type="InterPro" id="IPR044929">
    <property type="entry name" value="DNA/RNA_non-sp_Endonuclease_sf"/>
</dbReference>
<evidence type="ECO:0000259" key="3">
    <source>
        <dbReference type="SMART" id="SM00892"/>
    </source>
</evidence>
<dbReference type="Gene3D" id="3.40.570.10">
    <property type="entry name" value="Extracellular Endonuclease, subunit A"/>
    <property type="match status" value="1"/>
</dbReference>
<organism evidence="4 5">
    <name type="scientific">Cyprinus carpio</name>
    <name type="common">Common carp</name>
    <dbReference type="NCBI Taxonomy" id="7962"/>
    <lineage>
        <taxon>Eukaryota</taxon>
        <taxon>Metazoa</taxon>
        <taxon>Chordata</taxon>
        <taxon>Craniata</taxon>
        <taxon>Vertebrata</taxon>
        <taxon>Euteleostomi</taxon>
        <taxon>Actinopterygii</taxon>
        <taxon>Neopterygii</taxon>
        <taxon>Teleostei</taxon>
        <taxon>Ostariophysi</taxon>
        <taxon>Cypriniformes</taxon>
        <taxon>Cyprinidae</taxon>
        <taxon>Cyprininae</taxon>
        <taxon>Cyprinus</taxon>
    </lineage>
</organism>
<evidence type="ECO:0000313" key="5">
    <source>
        <dbReference type="Proteomes" id="UP000694700"/>
    </source>
</evidence>
<feature type="domain" description="ENPP1-3/EXOG-like endonuclease/phosphodiesterase" evidence="2">
    <location>
        <begin position="57"/>
        <end position="245"/>
    </location>
</feature>